<dbReference type="PANTHER" id="PTHR12442:SF26">
    <property type="entry name" value="CYTOPLASMIC DYNEIN 2 INTERMEDIATE CHAIN 2"/>
    <property type="match status" value="1"/>
</dbReference>
<dbReference type="Gene3D" id="2.130.10.10">
    <property type="entry name" value="YVTN repeat-like/Quinoprotein amine dehydrogenase"/>
    <property type="match status" value="2"/>
</dbReference>
<dbReference type="SUPFAM" id="SSF50978">
    <property type="entry name" value="WD40 repeat-like"/>
    <property type="match status" value="1"/>
</dbReference>
<keyword evidence="6" id="KW-1185">Reference proteome</keyword>
<proteinExistence type="predicted"/>
<dbReference type="InterPro" id="IPR001680">
    <property type="entry name" value="WD40_rpt"/>
</dbReference>
<dbReference type="GO" id="GO:0005868">
    <property type="term" value="C:cytoplasmic dynein complex"/>
    <property type="evidence" value="ECO:0007669"/>
    <property type="project" value="TreeGrafter"/>
</dbReference>
<dbReference type="EMBL" id="JAZGQO010000009">
    <property type="protein sequence ID" value="KAK6178039.1"/>
    <property type="molecule type" value="Genomic_DNA"/>
</dbReference>
<reference evidence="5 6" key="1">
    <citation type="submission" date="2024-01" db="EMBL/GenBank/DDBJ databases">
        <title>The genome of the rayed Mediterranean limpet Patella caerulea (Linnaeus, 1758).</title>
        <authorList>
            <person name="Anh-Thu Weber A."/>
            <person name="Halstead-Nussloch G."/>
        </authorList>
    </citation>
    <scope>NUCLEOTIDE SEQUENCE [LARGE SCALE GENOMIC DNA]</scope>
    <source>
        <strain evidence="5">AATW-2023a</strain>
        <tissue evidence="5">Whole specimen</tissue>
    </source>
</reference>
<evidence type="ECO:0008006" key="7">
    <source>
        <dbReference type="Google" id="ProtNLM"/>
    </source>
</evidence>
<sequence length="497" mass="55652">MFTDEDLEPVECLSCWKKERYTDEVGVQTKDLDVEDVGVQSKKYEDEGTQTDNSRDNYFKLAETDEGRLEKFLKKVEPRLSKILEKNMKSVAFDDYVIRSYEDDLAVTCTHTLCHDELKDELQITGVSWNSTGSVLAATYGRFDHEDWCTHKAALCTWSLDRRDINPKKPNVVIDSPSCIMCLEFHPTNPAWVVGGNFSGEVLVWDLNKEDDLLISTSGIGDDAHREPVAKVQWILDPNSKGRSYNIISVGGDGKVLIWTMSKKKPKLKLVEGFVLMTQSLPRNMKVRGVRGDKEIGATCISFNSEDKDTFIVGSESGCIFKCNLHAQGNPAGSHIVSSVPLRSPVTFTFNPHHGPVHSVDYSPFHRNAFLTSGMDQCIRIYNVLQDQPTITVEPGEGYLYSAKWSPVRPTLLAAATEKGNLLLYDLKSDQLVPIHKIEASVDNKPVYTLQFNLTRRNLLATGDGSGYIRVFKLGDDLSSLAPRDVEHLSHVINTTD</sequence>
<dbReference type="GO" id="GO:0045504">
    <property type="term" value="F:dynein heavy chain binding"/>
    <property type="evidence" value="ECO:0007669"/>
    <property type="project" value="TreeGrafter"/>
</dbReference>
<dbReference type="InterPro" id="IPR015943">
    <property type="entry name" value="WD40/YVTN_repeat-like_dom_sf"/>
</dbReference>
<comment type="subcellular location">
    <subcellularLocation>
        <location evidence="1">Cytoplasm</location>
    </subcellularLocation>
</comment>
<dbReference type="Pfam" id="PF00400">
    <property type="entry name" value="WD40"/>
    <property type="match status" value="1"/>
</dbReference>
<protein>
    <recommendedName>
        <fullName evidence="7">WD repeat-containing protein 34-like</fullName>
    </recommendedName>
</protein>
<dbReference type="AlphaFoldDB" id="A0AAN8JND9"/>
<evidence type="ECO:0000256" key="1">
    <source>
        <dbReference type="ARBA" id="ARBA00004496"/>
    </source>
</evidence>
<keyword evidence="4" id="KW-0677">Repeat</keyword>
<comment type="caution">
    <text evidence="5">The sequence shown here is derived from an EMBL/GenBank/DDBJ whole genome shotgun (WGS) entry which is preliminary data.</text>
</comment>
<keyword evidence="2" id="KW-0963">Cytoplasm</keyword>
<dbReference type="GO" id="GO:0097014">
    <property type="term" value="C:ciliary plasm"/>
    <property type="evidence" value="ECO:0007669"/>
    <property type="project" value="TreeGrafter"/>
</dbReference>
<dbReference type="InterPro" id="IPR050687">
    <property type="entry name" value="Dynein_IC"/>
</dbReference>
<evidence type="ECO:0000256" key="2">
    <source>
        <dbReference type="ARBA" id="ARBA00022490"/>
    </source>
</evidence>
<organism evidence="5 6">
    <name type="scientific">Patella caerulea</name>
    <name type="common">Rayed Mediterranean limpet</name>
    <dbReference type="NCBI Taxonomy" id="87958"/>
    <lineage>
        <taxon>Eukaryota</taxon>
        <taxon>Metazoa</taxon>
        <taxon>Spiralia</taxon>
        <taxon>Lophotrochozoa</taxon>
        <taxon>Mollusca</taxon>
        <taxon>Gastropoda</taxon>
        <taxon>Patellogastropoda</taxon>
        <taxon>Patelloidea</taxon>
        <taxon>Patellidae</taxon>
        <taxon>Patella</taxon>
    </lineage>
</organism>
<dbReference type="GO" id="GO:0045503">
    <property type="term" value="F:dynein light chain binding"/>
    <property type="evidence" value="ECO:0007669"/>
    <property type="project" value="TreeGrafter"/>
</dbReference>
<dbReference type="InterPro" id="IPR036322">
    <property type="entry name" value="WD40_repeat_dom_sf"/>
</dbReference>
<evidence type="ECO:0000256" key="4">
    <source>
        <dbReference type="ARBA" id="ARBA00022737"/>
    </source>
</evidence>
<dbReference type="SMART" id="SM00320">
    <property type="entry name" value="WD40"/>
    <property type="match status" value="6"/>
</dbReference>
<keyword evidence="3" id="KW-0853">WD repeat</keyword>
<dbReference type="GO" id="GO:0042073">
    <property type="term" value="P:intraciliary transport"/>
    <property type="evidence" value="ECO:0007669"/>
    <property type="project" value="TreeGrafter"/>
</dbReference>
<dbReference type="PANTHER" id="PTHR12442">
    <property type="entry name" value="DYNEIN INTERMEDIATE CHAIN"/>
    <property type="match status" value="1"/>
</dbReference>
<evidence type="ECO:0000313" key="5">
    <source>
        <dbReference type="EMBL" id="KAK6178039.1"/>
    </source>
</evidence>
<evidence type="ECO:0000256" key="3">
    <source>
        <dbReference type="ARBA" id="ARBA00022574"/>
    </source>
</evidence>
<name>A0AAN8JND9_PATCE</name>
<gene>
    <name evidence="5" type="ORF">SNE40_012878</name>
</gene>
<dbReference type="Proteomes" id="UP001347796">
    <property type="component" value="Unassembled WGS sequence"/>
</dbReference>
<evidence type="ECO:0000313" key="6">
    <source>
        <dbReference type="Proteomes" id="UP001347796"/>
    </source>
</evidence>
<accession>A0AAN8JND9</accession>